<keyword evidence="1" id="KW-1133">Transmembrane helix</keyword>
<keyword evidence="3" id="KW-1185">Reference proteome</keyword>
<evidence type="ECO:0000313" key="2">
    <source>
        <dbReference type="EnsemblMetazoa" id="XP_008210319"/>
    </source>
</evidence>
<evidence type="ECO:0000256" key="1">
    <source>
        <dbReference type="SAM" id="Phobius"/>
    </source>
</evidence>
<accession>A0A7M7H668</accession>
<sequence length="107" mass="12807">MCIRIIKKTIISRSRFRLTPRQDVTIASVFRSYKYRDYAEIRPRVFRGRRRNIGYKMDFKWIALFAFSLLLAFSFAEIDGKGVEKNSERICPPGYRRLGRTCRKVYN</sequence>
<dbReference type="RefSeq" id="XP_008210319.1">
    <property type="nucleotide sequence ID" value="XM_008212097.3"/>
</dbReference>
<proteinExistence type="predicted"/>
<reference evidence="2" key="1">
    <citation type="submission" date="2021-01" db="UniProtKB">
        <authorList>
            <consortium name="EnsemblMetazoa"/>
        </authorList>
    </citation>
    <scope>IDENTIFICATION</scope>
</reference>
<evidence type="ECO:0000313" key="3">
    <source>
        <dbReference type="Proteomes" id="UP000002358"/>
    </source>
</evidence>
<dbReference type="Proteomes" id="UP000002358">
    <property type="component" value="Chromosome 3"/>
</dbReference>
<dbReference type="AlphaFoldDB" id="A0A7M7H668"/>
<keyword evidence="1" id="KW-0812">Transmembrane</keyword>
<keyword evidence="1" id="KW-0472">Membrane</keyword>
<organism evidence="2 3">
    <name type="scientific">Nasonia vitripennis</name>
    <name type="common">Parasitic wasp</name>
    <dbReference type="NCBI Taxonomy" id="7425"/>
    <lineage>
        <taxon>Eukaryota</taxon>
        <taxon>Metazoa</taxon>
        <taxon>Ecdysozoa</taxon>
        <taxon>Arthropoda</taxon>
        <taxon>Hexapoda</taxon>
        <taxon>Insecta</taxon>
        <taxon>Pterygota</taxon>
        <taxon>Neoptera</taxon>
        <taxon>Endopterygota</taxon>
        <taxon>Hymenoptera</taxon>
        <taxon>Apocrita</taxon>
        <taxon>Proctotrupomorpha</taxon>
        <taxon>Chalcidoidea</taxon>
        <taxon>Pteromalidae</taxon>
        <taxon>Pteromalinae</taxon>
        <taxon>Nasonia</taxon>
    </lineage>
</organism>
<dbReference type="InParanoid" id="A0A7M7H668"/>
<dbReference type="GeneID" id="103316753"/>
<dbReference type="EnsemblMetazoa" id="XM_008212097">
    <property type="protein sequence ID" value="XP_008210319"/>
    <property type="gene ID" value="LOC103316753"/>
</dbReference>
<name>A0A7M7H668_NASVI</name>
<protein>
    <submittedName>
        <fullName evidence="2">Uncharacterized protein</fullName>
    </submittedName>
</protein>
<feature type="transmembrane region" description="Helical" evidence="1">
    <location>
        <begin position="59"/>
        <end position="76"/>
    </location>
</feature>
<dbReference type="KEGG" id="nvi:103316753"/>